<dbReference type="AlphaFoldDB" id="A0A226D824"/>
<feature type="region of interest" description="Disordered" evidence="1">
    <location>
        <begin position="246"/>
        <end position="268"/>
    </location>
</feature>
<evidence type="ECO:0000313" key="3">
    <source>
        <dbReference type="Proteomes" id="UP000198287"/>
    </source>
</evidence>
<accession>A0A226D824</accession>
<feature type="compositionally biased region" description="Polar residues" evidence="1">
    <location>
        <begin position="248"/>
        <end position="268"/>
    </location>
</feature>
<protein>
    <submittedName>
        <fullName evidence="2">Uncharacterized protein</fullName>
    </submittedName>
</protein>
<sequence>MELPNIECVRLFEEMTFVQLSATLQSGQNILSRKARELASGGESASTDGGESSTTDGGGERDPRPKKKKKKVEVDLETLNWFVTKPCKREGCGKCDKVYSGTELDNRSPFSESIQLQDEPHYSCLNDKNIVYGKWCWHPGGCLRENGQPSLIKIGQTGTPLHNDRIGQQLQQVKSCTTTKYMPNTEVANHFRHHWENDDEKRDPYQFVSFSILQQLGTDKDENDRLRIERALIIRFNTILPDYGINRNIPNPSTETETPPKQSTSSPLVNWAQNQYMRSAESEPKRPFPLKIAVALALKQTEVPFQALSSAISKFLFDTFTCFSVKPSTIRSILHCNGDQDYESFHVSQEDKTKWFYTAVKGRPGHKGSRAIPTQIGFRASIWPSTNRKLIEWLGDADNIAILYKHANPEVDLQAIIDLSLTA</sequence>
<gene>
    <name evidence="2" type="ORF">Fcan01_23514</name>
</gene>
<feature type="region of interest" description="Disordered" evidence="1">
    <location>
        <begin position="34"/>
        <end position="70"/>
    </location>
</feature>
<dbReference type="EMBL" id="LNIX01000028">
    <property type="protein sequence ID" value="OXA41692.1"/>
    <property type="molecule type" value="Genomic_DNA"/>
</dbReference>
<proteinExistence type="predicted"/>
<dbReference type="Proteomes" id="UP000198287">
    <property type="component" value="Unassembled WGS sequence"/>
</dbReference>
<evidence type="ECO:0000313" key="2">
    <source>
        <dbReference type="EMBL" id="OXA41692.1"/>
    </source>
</evidence>
<name>A0A226D824_FOLCA</name>
<comment type="caution">
    <text evidence="2">The sequence shown here is derived from an EMBL/GenBank/DDBJ whole genome shotgun (WGS) entry which is preliminary data.</text>
</comment>
<reference evidence="2 3" key="1">
    <citation type="submission" date="2015-12" db="EMBL/GenBank/DDBJ databases">
        <title>The genome of Folsomia candida.</title>
        <authorList>
            <person name="Faddeeva A."/>
            <person name="Derks M.F."/>
            <person name="Anvar Y."/>
            <person name="Smit S."/>
            <person name="Van Straalen N."/>
            <person name="Roelofs D."/>
        </authorList>
    </citation>
    <scope>NUCLEOTIDE SEQUENCE [LARGE SCALE GENOMIC DNA]</scope>
    <source>
        <strain evidence="2 3">VU population</strain>
        <tissue evidence="2">Whole body</tissue>
    </source>
</reference>
<evidence type="ECO:0000256" key="1">
    <source>
        <dbReference type="SAM" id="MobiDB-lite"/>
    </source>
</evidence>
<organism evidence="2 3">
    <name type="scientific">Folsomia candida</name>
    <name type="common">Springtail</name>
    <dbReference type="NCBI Taxonomy" id="158441"/>
    <lineage>
        <taxon>Eukaryota</taxon>
        <taxon>Metazoa</taxon>
        <taxon>Ecdysozoa</taxon>
        <taxon>Arthropoda</taxon>
        <taxon>Hexapoda</taxon>
        <taxon>Collembola</taxon>
        <taxon>Entomobryomorpha</taxon>
        <taxon>Isotomoidea</taxon>
        <taxon>Isotomidae</taxon>
        <taxon>Proisotominae</taxon>
        <taxon>Folsomia</taxon>
    </lineage>
</organism>
<feature type="compositionally biased region" description="Low complexity" evidence="1">
    <location>
        <begin position="39"/>
        <end position="55"/>
    </location>
</feature>
<keyword evidence="3" id="KW-1185">Reference proteome</keyword>